<sequence>MFKPCMVIVASFLLISCAQAQSDDHILTACQQWQSVNMAQYAKNNVKQYSGRIVKISDGDTVQIQDTHGQKHRVRLAFIDAPEMRQAAGKESFKNLQNMLSRQKTVQVQVTDIDQYQRQVAIVWQGDVDVNASQLAQGLAWHYDSIAKKQQQVDAYRYYQCLHQQAQKQRVGLWRNHQAQAPWAFRQSERAQ</sequence>
<proteinExistence type="predicted"/>
<feature type="chain" id="PRO_5046486168" evidence="1">
    <location>
        <begin position="21"/>
        <end position="192"/>
    </location>
</feature>
<keyword evidence="4" id="KW-1185">Reference proteome</keyword>
<dbReference type="InterPro" id="IPR035437">
    <property type="entry name" value="SNase_OB-fold_sf"/>
</dbReference>
<dbReference type="PROSITE" id="PS01123">
    <property type="entry name" value="TNASE_1"/>
    <property type="match status" value="1"/>
</dbReference>
<dbReference type="SUPFAM" id="SSF50199">
    <property type="entry name" value="Staphylococcal nuclease"/>
    <property type="match status" value="1"/>
</dbReference>
<dbReference type="PANTHER" id="PTHR12302">
    <property type="entry name" value="EBNA2 BINDING PROTEIN P100"/>
    <property type="match status" value="1"/>
</dbReference>
<dbReference type="InterPro" id="IPR016071">
    <property type="entry name" value="Staphylococal_nuclease_OB-fold"/>
</dbReference>
<organism evidence="3 4">
    <name type="scientific">Vitreoscilla stercoraria</name>
    <dbReference type="NCBI Taxonomy" id="61"/>
    <lineage>
        <taxon>Bacteria</taxon>
        <taxon>Pseudomonadati</taxon>
        <taxon>Pseudomonadota</taxon>
        <taxon>Betaproteobacteria</taxon>
        <taxon>Neisseriales</taxon>
        <taxon>Neisseriaceae</taxon>
        <taxon>Vitreoscilla</taxon>
    </lineage>
</organism>
<dbReference type="Proteomes" id="UP000832034">
    <property type="component" value="Chromosome"/>
</dbReference>
<dbReference type="SMART" id="SM00318">
    <property type="entry name" value="SNc"/>
    <property type="match status" value="1"/>
</dbReference>
<feature type="domain" description="TNase-like" evidence="2">
    <location>
        <begin position="47"/>
        <end position="176"/>
    </location>
</feature>
<dbReference type="PROSITE" id="PS50830">
    <property type="entry name" value="TNASE_3"/>
    <property type="match status" value="1"/>
</dbReference>
<dbReference type="Gene3D" id="2.40.50.90">
    <property type="match status" value="1"/>
</dbReference>
<accession>A0ABY4EAT5</accession>
<evidence type="ECO:0000256" key="1">
    <source>
        <dbReference type="SAM" id="SignalP"/>
    </source>
</evidence>
<evidence type="ECO:0000313" key="3">
    <source>
        <dbReference type="EMBL" id="UOO92861.1"/>
    </source>
</evidence>
<name>A0ABY4EAT5_VITST</name>
<dbReference type="PANTHER" id="PTHR12302:SF26">
    <property type="entry name" value="BLR1266 PROTEIN"/>
    <property type="match status" value="1"/>
</dbReference>
<dbReference type="EMBL" id="CP091512">
    <property type="protein sequence ID" value="UOO92861.1"/>
    <property type="molecule type" value="Genomic_DNA"/>
</dbReference>
<gene>
    <name evidence="3" type="ORF">LVJ81_02110</name>
</gene>
<evidence type="ECO:0000259" key="2">
    <source>
        <dbReference type="PROSITE" id="PS50830"/>
    </source>
</evidence>
<reference evidence="3" key="1">
    <citation type="submission" date="2021-12" db="EMBL/GenBank/DDBJ databases">
        <authorList>
            <person name="Veyrier F.J."/>
        </authorList>
    </citation>
    <scope>NUCLEOTIDE SEQUENCE</scope>
    <source>
        <strain evidence="3">SAG 1488-6</strain>
    </source>
</reference>
<dbReference type="InterPro" id="IPR002071">
    <property type="entry name" value="Thermonucl_AS"/>
</dbReference>
<dbReference type="Pfam" id="PF00565">
    <property type="entry name" value="SNase"/>
    <property type="match status" value="1"/>
</dbReference>
<evidence type="ECO:0000313" key="4">
    <source>
        <dbReference type="Proteomes" id="UP000832034"/>
    </source>
</evidence>
<dbReference type="RefSeq" id="WP_019957200.1">
    <property type="nucleotide sequence ID" value="NZ_CP091512.1"/>
</dbReference>
<dbReference type="PROSITE" id="PS51257">
    <property type="entry name" value="PROKAR_LIPOPROTEIN"/>
    <property type="match status" value="1"/>
</dbReference>
<feature type="signal peptide" evidence="1">
    <location>
        <begin position="1"/>
        <end position="20"/>
    </location>
</feature>
<reference evidence="3" key="2">
    <citation type="journal article" date="2022" name="Res Sq">
        <title>Evolution of multicellular longitudinally dividing oral cavity symbionts (Neisseriaceae).</title>
        <authorList>
            <person name="Nyongesa S."/>
            <person name="Weber P."/>
            <person name="Bernet E."/>
            <person name="Pullido F."/>
            <person name="Nieckarz M."/>
            <person name="Delaby M."/>
            <person name="Nieves C."/>
            <person name="Viehboeck T."/>
            <person name="Krause N."/>
            <person name="Rivera-Millot A."/>
            <person name="Nakamura A."/>
            <person name="Vischer N."/>
            <person name="VanNieuwenhze M."/>
            <person name="Brun Y."/>
            <person name="Cava F."/>
            <person name="Bulgheresi S."/>
            <person name="Veyrier F."/>
        </authorList>
    </citation>
    <scope>NUCLEOTIDE SEQUENCE</scope>
    <source>
        <strain evidence="3">SAG 1488-6</strain>
    </source>
</reference>
<protein>
    <submittedName>
        <fullName evidence="3">Thermonuclease family protein</fullName>
    </submittedName>
</protein>
<keyword evidence="1" id="KW-0732">Signal</keyword>